<dbReference type="Proteomes" id="UP000319731">
    <property type="component" value="Unassembled WGS sequence"/>
</dbReference>
<feature type="compositionally biased region" description="Polar residues" evidence="1">
    <location>
        <begin position="507"/>
        <end position="525"/>
    </location>
</feature>
<feature type="compositionally biased region" description="Polar residues" evidence="1">
    <location>
        <begin position="599"/>
        <end position="612"/>
    </location>
</feature>
<dbReference type="Gene3D" id="1.10.472.80">
    <property type="entry name" value="Ypt/Rab-GAP domain of gyp1p, domain 3"/>
    <property type="match status" value="1"/>
</dbReference>
<reference evidence="3 4" key="1">
    <citation type="journal article" date="2019" name="Sci. Rep.">
        <title>Comparative genomics of chytrid fungi reveal insights into the obligate biotrophic and pathogenic lifestyle of Synchytrium endobioticum.</title>
        <authorList>
            <person name="van de Vossenberg B.T.L.H."/>
            <person name="Warris S."/>
            <person name="Nguyen H.D.T."/>
            <person name="van Gent-Pelzer M.P.E."/>
            <person name="Joly D.L."/>
            <person name="van de Geest H.C."/>
            <person name="Bonants P.J.M."/>
            <person name="Smith D.S."/>
            <person name="Levesque C.A."/>
            <person name="van der Lee T.A.J."/>
        </authorList>
    </citation>
    <scope>NUCLEOTIDE SEQUENCE [LARGE SCALE GENOMIC DNA]</scope>
    <source>
        <strain evidence="3 4">JEL517</strain>
    </source>
</reference>
<dbReference type="InterPro" id="IPR035969">
    <property type="entry name" value="Rab-GAP_TBC_sf"/>
</dbReference>
<keyword evidence="4" id="KW-1185">Reference proteome</keyword>
<name>A0A507BUA1_9FUNG</name>
<feature type="region of interest" description="Disordered" evidence="1">
    <location>
        <begin position="445"/>
        <end position="464"/>
    </location>
</feature>
<sequence length="652" mass="72572">MKYSIKIARFELLVSKDVPATETFESFRLLCLFGGAPDEAGIRPRCWKLLLNYLPFEDRASWDQILKTKRTVYYDFVRELAANNSHEEPAKDHPLKTGGKWQAWFDEGKVLDQIDKDVRRTLPDMGFFQRQVPPSIYSPLTCGPTQQPDEGAYEGIPNRRNLFKRLASTRDDVEFGARTRKNVTNMNGDVEESDEPEYDLHWEAIERLLFIFARLNSGIGYIQGMNELLGPIYFVLASDSDLAMSSHAEADSFYLFSTLMEEFRDHYNRSLDNIKPTPSRSSSATPSTTSASSRKTVAATESVDSSSIPGNNGIGASMERLMKKLEEVDSELYDNLQDKSIHAAFFGFRWLAVLLTQEFELPDVIRLWDSLFADIALDIRAQQPHNGLKRKKFEFLITFCCSMLICIRDQLLQSEFPQTVKLLQSYPIRDVEVVLRQAYALTPNSMPPGSPEAPMSPVSDATSVDVDPLRLSRTPSPIRRFSEQIGNFFVTSWNSSVNGSVGAMPVQSSGPDNGIVNINGSSTSPPKAHEEPIVSVANPSPKRSWASLLARPDNIKSKPSTAASSSVKVDAGHAEQSNGTTEEIKSSTTSTTPDSATSEQRALSSPRIQSIASWFPRMSISGTSPTKTADKPRSLVEIVKTTEDVVLFDSDN</sequence>
<dbReference type="RefSeq" id="XP_031023714.1">
    <property type="nucleotide sequence ID" value="XM_031170294.1"/>
</dbReference>
<dbReference type="GO" id="GO:0005096">
    <property type="term" value="F:GTPase activator activity"/>
    <property type="evidence" value="ECO:0007669"/>
    <property type="project" value="TreeGrafter"/>
</dbReference>
<dbReference type="OrthoDB" id="27140at2759"/>
<dbReference type="SMART" id="SM00164">
    <property type="entry name" value="TBC"/>
    <property type="match status" value="1"/>
</dbReference>
<dbReference type="GeneID" id="42005591"/>
<organism evidence="3 4">
    <name type="scientific">Synchytrium microbalum</name>
    <dbReference type="NCBI Taxonomy" id="1806994"/>
    <lineage>
        <taxon>Eukaryota</taxon>
        <taxon>Fungi</taxon>
        <taxon>Fungi incertae sedis</taxon>
        <taxon>Chytridiomycota</taxon>
        <taxon>Chytridiomycota incertae sedis</taxon>
        <taxon>Chytridiomycetes</taxon>
        <taxon>Synchytriales</taxon>
        <taxon>Synchytriaceae</taxon>
        <taxon>Synchytrium</taxon>
    </lineage>
</organism>
<evidence type="ECO:0000259" key="2">
    <source>
        <dbReference type="PROSITE" id="PS50086"/>
    </source>
</evidence>
<feature type="compositionally biased region" description="Low complexity" evidence="1">
    <location>
        <begin position="586"/>
        <end position="598"/>
    </location>
</feature>
<evidence type="ECO:0000256" key="1">
    <source>
        <dbReference type="SAM" id="MobiDB-lite"/>
    </source>
</evidence>
<feature type="region of interest" description="Disordered" evidence="1">
    <location>
        <begin position="270"/>
        <end position="308"/>
    </location>
</feature>
<feature type="compositionally biased region" description="Low complexity" evidence="1">
    <location>
        <begin position="275"/>
        <end position="296"/>
    </location>
</feature>
<feature type="region of interest" description="Disordered" evidence="1">
    <location>
        <begin position="507"/>
        <end position="633"/>
    </location>
</feature>
<dbReference type="EMBL" id="QEAO01000029">
    <property type="protein sequence ID" value="TPX32527.1"/>
    <property type="molecule type" value="Genomic_DNA"/>
</dbReference>
<dbReference type="AlphaFoldDB" id="A0A507BUA1"/>
<gene>
    <name evidence="3" type="ORF">SmJEL517_g04366</name>
</gene>
<protein>
    <recommendedName>
        <fullName evidence="2">Rab-GAP TBC domain-containing protein</fullName>
    </recommendedName>
</protein>
<dbReference type="PANTHER" id="PTHR22957:SF27">
    <property type="entry name" value="TBC1 DOMAIN FAMILY MEMBER 13"/>
    <property type="match status" value="1"/>
</dbReference>
<dbReference type="PROSITE" id="PS50086">
    <property type="entry name" value="TBC_RABGAP"/>
    <property type="match status" value="1"/>
</dbReference>
<dbReference type="Gene3D" id="1.10.8.270">
    <property type="entry name" value="putative rabgap domain of human tbc1 domain family member 14 like domains"/>
    <property type="match status" value="1"/>
</dbReference>
<evidence type="ECO:0000313" key="3">
    <source>
        <dbReference type="EMBL" id="TPX32527.1"/>
    </source>
</evidence>
<proteinExistence type="predicted"/>
<dbReference type="InterPro" id="IPR000195">
    <property type="entry name" value="Rab-GAP-TBC_dom"/>
</dbReference>
<feature type="domain" description="Rab-GAP TBC" evidence="2">
    <location>
        <begin position="37"/>
        <end position="375"/>
    </location>
</feature>
<dbReference type="STRING" id="1806994.A0A507BUA1"/>
<evidence type="ECO:0000313" key="4">
    <source>
        <dbReference type="Proteomes" id="UP000319731"/>
    </source>
</evidence>
<accession>A0A507BUA1</accession>
<dbReference type="PANTHER" id="PTHR22957">
    <property type="entry name" value="TBC1 DOMAIN FAMILY MEMBER GTPASE-ACTIVATING PROTEIN"/>
    <property type="match status" value="1"/>
</dbReference>
<dbReference type="GO" id="GO:0006886">
    <property type="term" value="P:intracellular protein transport"/>
    <property type="evidence" value="ECO:0007669"/>
    <property type="project" value="TreeGrafter"/>
</dbReference>
<comment type="caution">
    <text evidence="3">The sequence shown here is derived from an EMBL/GenBank/DDBJ whole genome shotgun (WGS) entry which is preliminary data.</text>
</comment>
<dbReference type="Pfam" id="PF00566">
    <property type="entry name" value="RabGAP-TBC"/>
    <property type="match status" value="2"/>
</dbReference>
<feature type="compositionally biased region" description="Polar residues" evidence="1">
    <location>
        <begin position="557"/>
        <end position="567"/>
    </location>
</feature>
<dbReference type="SUPFAM" id="SSF47923">
    <property type="entry name" value="Ypt/Rab-GAP domain of gyp1p"/>
    <property type="match status" value="2"/>
</dbReference>
<dbReference type="FunFam" id="1.10.472.80:FF:000048">
    <property type="entry name" value="TBC domain containing protein"/>
    <property type="match status" value="1"/>
</dbReference>